<dbReference type="GO" id="GO:0005737">
    <property type="term" value="C:cytoplasm"/>
    <property type="evidence" value="ECO:0007669"/>
    <property type="project" value="TreeGrafter"/>
</dbReference>
<name>A0A6F9DHQ7_9ASCI</name>
<dbReference type="SUPFAM" id="SSF52833">
    <property type="entry name" value="Thioredoxin-like"/>
    <property type="match status" value="1"/>
</dbReference>
<protein>
    <submittedName>
        <fullName evidence="2">Uncharacterized protein LOC100180334</fullName>
    </submittedName>
</protein>
<dbReference type="Gene3D" id="3.40.30.10">
    <property type="entry name" value="Glutaredoxin"/>
    <property type="match status" value="1"/>
</dbReference>
<dbReference type="SUPFAM" id="SSF47616">
    <property type="entry name" value="GST C-terminal domain-like"/>
    <property type="match status" value="1"/>
</dbReference>
<sequence>MFRVCTQDICSVRLLAKSCSKRSSSVSTMYQLIGGELSPYTAKVRSYLRYKKIPFEPVQATADTYARFIKPKVGWSVIPVLVTPDKCVIQDSTEIISYLEKRHPNPTILPQTPRQKIVASLIELFSDEWMVQPAMHYRWSFKENMPFVQEEFGRIAFPSESAKNRSEIAQMVYKKFKGMLPTLGITEKTFSAIEKSWESTLDDMSRHFDKHPYFLGGQPCIGDFAMGGMMYAHLFRDPMPGFLMKTRAPLVAAWTEQMNGHLKHANKLHLHEVDANGWIIQEVLPQEKREFLPNDEIPDTLLPILKRFFTEFGPVLLNTKKHLTVYIEENVTPNKTKLPRTLGKNPYTIGDATEMRDMFPFNVWMWQHVVDLYQSLPSADQASVLEFVKQFPHGSDIVAADLSNCRVTRISNFLQGAQKQSKL</sequence>
<evidence type="ECO:0000259" key="1">
    <source>
        <dbReference type="Pfam" id="PF13417"/>
    </source>
</evidence>
<dbReference type="InterPro" id="IPR036282">
    <property type="entry name" value="Glutathione-S-Trfase_C_sf"/>
</dbReference>
<evidence type="ECO:0000313" key="2">
    <source>
        <dbReference type="EMBL" id="CAB3262554.1"/>
    </source>
</evidence>
<dbReference type="CDD" id="cd00299">
    <property type="entry name" value="GST_C_family"/>
    <property type="match status" value="1"/>
</dbReference>
<proteinExistence type="evidence at transcript level"/>
<dbReference type="InterPro" id="IPR036249">
    <property type="entry name" value="Thioredoxin-like_sf"/>
</dbReference>
<dbReference type="AlphaFoldDB" id="A0A6F9DHQ7"/>
<dbReference type="EMBL" id="LR786708">
    <property type="protein sequence ID" value="CAB3262554.1"/>
    <property type="molecule type" value="mRNA"/>
</dbReference>
<dbReference type="PANTHER" id="PTHR12289:SF67">
    <property type="match status" value="1"/>
</dbReference>
<feature type="domain" description="GST N-terminal" evidence="1">
    <location>
        <begin position="32"/>
        <end position="106"/>
    </location>
</feature>
<dbReference type="PANTHER" id="PTHR12289">
    <property type="entry name" value="METAXIN RELATED"/>
    <property type="match status" value="1"/>
</dbReference>
<dbReference type="InterPro" id="IPR004045">
    <property type="entry name" value="Glutathione_S-Trfase_N"/>
</dbReference>
<dbReference type="InterPro" id="IPR050931">
    <property type="entry name" value="Mito_Protein_Transport_Metaxin"/>
</dbReference>
<reference evidence="2" key="1">
    <citation type="submission" date="2020-04" db="EMBL/GenBank/DDBJ databases">
        <authorList>
            <person name="Neveu A P."/>
        </authorList>
    </citation>
    <scope>NUCLEOTIDE SEQUENCE</scope>
    <source>
        <tissue evidence="2">Whole embryo</tissue>
    </source>
</reference>
<gene>
    <name evidence="2" type="primary">LOC100180334</name>
</gene>
<dbReference type="Pfam" id="PF13417">
    <property type="entry name" value="GST_N_3"/>
    <property type="match status" value="1"/>
</dbReference>
<accession>A0A6F9DHQ7</accession>
<organism evidence="2">
    <name type="scientific">Phallusia mammillata</name>
    <dbReference type="NCBI Taxonomy" id="59560"/>
    <lineage>
        <taxon>Eukaryota</taxon>
        <taxon>Metazoa</taxon>
        <taxon>Chordata</taxon>
        <taxon>Tunicata</taxon>
        <taxon>Ascidiacea</taxon>
        <taxon>Phlebobranchia</taxon>
        <taxon>Ascidiidae</taxon>
        <taxon>Phallusia</taxon>
    </lineage>
</organism>